<feature type="signal peptide" evidence="8">
    <location>
        <begin position="1"/>
        <end position="18"/>
    </location>
</feature>
<dbReference type="AlphaFoldDB" id="A0A9P5HJB5"/>
<dbReference type="PANTHER" id="PTHR33577">
    <property type="entry name" value="STERIGMATOCYSTIN BIOSYNTHESIS PEROXIDASE STCC-RELATED"/>
    <property type="match status" value="1"/>
</dbReference>
<keyword evidence="6" id="KW-0408">Iron</keyword>
<evidence type="ECO:0000313" key="10">
    <source>
        <dbReference type="EMBL" id="KAF7556331.1"/>
    </source>
</evidence>
<dbReference type="Gene3D" id="1.10.489.10">
    <property type="entry name" value="Chloroperoxidase-like"/>
    <property type="match status" value="1"/>
</dbReference>
<evidence type="ECO:0000256" key="3">
    <source>
        <dbReference type="ARBA" id="ARBA00022617"/>
    </source>
</evidence>
<dbReference type="PROSITE" id="PS51405">
    <property type="entry name" value="HEME_HALOPEROXIDASE"/>
    <property type="match status" value="1"/>
</dbReference>
<evidence type="ECO:0000313" key="11">
    <source>
        <dbReference type="Proteomes" id="UP000722485"/>
    </source>
</evidence>
<dbReference type="GO" id="GO:0004601">
    <property type="term" value="F:peroxidase activity"/>
    <property type="evidence" value="ECO:0007669"/>
    <property type="project" value="UniProtKB-KW"/>
</dbReference>
<evidence type="ECO:0000259" key="9">
    <source>
        <dbReference type="PROSITE" id="PS51405"/>
    </source>
</evidence>
<dbReference type="EC" id="1.11.2.1" evidence="10"/>
<evidence type="ECO:0000256" key="2">
    <source>
        <dbReference type="ARBA" id="ARBA00022559"/>
    </source>
</evidence>
<feature type="chain" id="PRO_5040283641" evidence="8">
    <location>
        <begin position="19"/>
        <end position="267"/>
    </location>
</feature>
<dbReference type="InterPro" id="IPR000028">
    <property type="entry name" value="Chloroperoxidase"/>
</dbReference>
<reference evidence="10" key="1">
    <citation type="submission" date="2020-03" db="EMBL/GenBank/DDBJ databases">
        <title>Draft Genome Sequence of Cylindrodendrum hubeiense.</title>
        <authorList>
            <person name="Buettner E."/>
            <person name="Kellner H."/>
        </authorList>
    </citation>
    <scope>NUCLEOTIDE SEQUENCE</scope>
    <source>
        <strain evidence="10">IHI 201604</strain>
    </source>
</reference>
<evidence type="ECO:0000256" key="6">
    <source>
        <dbReference type="ARBA" id="ARBA00023004"/>
    </source>
</evidence>
<keyword evidence="2 10" id="KW-0575">Peroxidase</keyword>
<dbReference type="PANTHER" id="PTHR33577:SF9">
    <property type="entry name" value="PEROXIDASE STCC"/>
    <property type="match status" value="1"/>
</dbReference>
<keyword evidence="5 10" id="KW-0560">Oxidoreductase</keyword>
<comment type="similarity">
    <text evidence="7">Belongs to the chloroperoxidase family.</text>
</comment>
<keyword evidence="3" id="KW-0349">Heme</keyword>
<feature type="domain" description="Heme haloperoxidase family profile" evidence="9">
    <location>
        <begin position="28"/>
        <end position="238"/>
    </location>
</feature>
<organism evidence="10 11">
    <name type="scientific">Cylindrodendrum hubeiense</name>
    <dbReference type="NCBI Taxonomy" id="595255"/>
    <lineage>
        <taxon>Eukaryota</taxon>
        <taxon>Fungi</taxon>
        <taxon>Dikarya</taxon>
        <taxon>Ascomycota</taxon>
        <taxon>Pezizomycotina</taxon>
        <taxon>Sordariomycetes</taxon>
        <taxon>Hypocreomycetidae</taxon>
        <taxon>Hypocreales</taxon>
        <taxon>Nectriaceae</taxon>
        <taxon>Cylindrodendrum</taxon>
    </lineage>
</organism>
<keyword evidence="11" id="KW-1185">Reference proteome</keyword>
<dbReference type="SUPFAM" id="SSF47571">
    <property type="entry name" value="Cloroperoxidase"/>
    <property type="match status" value="1"/>
</dbReference>
<dbReference type="EMBL" id="JAANBB010000013">
    <property type="protein sequence ID" value="KAF7556331.1"/>
    <property type="molecule type" value="Genomic_DNA"/>
</dbReference>
<name>A0A9P5HJB5_9HYPO</name>
<proteinExistence type="inferred from homology"/>
<evidence type="ECO:0000256" key="5">
    <source>
        <dbReference type="ARBA" id="ARBA00023002"/>
    </source>
</evidence>
<gene>
    <name evidence="10" type="ORF">G7Z17_g1496</name>
</gene>
<evidence type="ECO:0000256" key="8">
    <source>
        <dbReference type="SAM" id="SignalP"/>
    </source>
</evidence>
<evidence type="ECO:0000256" key="1">
    <source>
        <dbReference type="ARBA" id="ARBA00001970"/>
    </source>
</evidence>
<evidence type="ECO:0000256" key="7">
    <source>
        <dbReference type="ARBA" id="ARBA00025795"/>
    </source>
</evidence>
<dbReference type="Proteomes" id="UP000722485">
    <property type="component" value="Unassembled WGS sequence"/>
</dbReference>
<evidence type="ECO:0000256" key="4">
    <source>
        <dbReference type="ARBA" id="ARBA00022723"/>
    </source>
</evidence>
<dbReference type="OrthoDB" id="407298at2759"/>
<comment type="caution">
    <text evidence="10">The sequence shown here is derived from an EMBL/GenBank/DDBJ whole genome shotgun (WGS) entry which is preliminary data.</text>
</comment>
<dbReference type="GO" id="GO:0046872">
    <property type="term" value="F:metal ion binding"/>
    <property type="evidence" value="ECO:0007669"/>
    <property type="project" value="UniProtKB-KW"/>
</dbReference>
<comment type="cofactor">
    <cofactor evidence="1">
        <name>heme b</name>
        <dbReference type="ChEBI" id="CHEBI:60344"/>
    </cofactor>
</comment>
<accession>A0A9P5HJB5</accession>
<sequence>MHSRILVLGLGALGTASASRPCAPHALPEGTWAAPKEGEVRSPCPMLNVLANHGFLPRDGKNISKTIARAAFKDGLNLDPDFSDIMFDPAVLTNPYPNQTTFDLDHLNRHNLLEHDGSLSRADAYWDDSQVFNTTVYEETLTYFQTDTVDVKSAAAARMGRVLSSSRTNPEYYLNATAESISFGETGAYILALGDFETGTVPLERVRMMFEEERLPTELGWSKGTEAATAAQLFNLTQRIIDNTEFPALRARMNGGIHAGVMAKHHH</sequence>
<dbReference type="InterPro" id="IPR036851">
    <property type="entry name" value="Chloroperoxidase-like_sf"/>
</dbReference>
<keyword evidence="8" id="KW-0732">Signal</keyword>
<dbReference type="Pfam" id="PF01328">
    <property type="entry name" value="Peroxidase_2"/>
    <property type="match status" value="1"/>
</dbReference>
<keyword evidence="4" id="KW-0479">Metal-binding</keyword>
<protein>
    <submittedName>
        <fullName evidence="10">Heme-thiolate peroxidase</fullName>
        <ecNumber evidence="10">1.11.2.1</ecNumber>
    </submittedName>
</protein>